<evidence type="ECO:0000313" key="2">
    <source>
        <dbReference type="Proteomes" id="UP000828390"/>
    </source>
</evidence>
<dbReference type="EMBL" id="JAIWYP010000005">
    <property type="protein sequence ID" value="KAH3816723.1"/>
    <property type="molecule type" value="Genomic_DNA"/>
</dbReference>
<comment type="caution">
    <text evidence="1">The sequence shown here is derived from an EMBL/GenBank/DDBJ whole genome shotgun (WGS) entry which is preliminary data.</text>
</comment>
<accession>A0A9D4JQ24</accession>
<sequence>MPGCPLKDEVTPPSVACKASLDATSRRPEPQNGFPSTLSVLGTAVPEHFHYLDKATHRIPRSAPPR</sequence>
<reference evidence="1" key="1">
    <citation type="journal article" date="2019" name="bioRxiv">
        <title>The Genome of the Zebra Mussel, Dreissena polymorpha: A Resource for Invasive Species Research.</title>
        <authorList>
            <person name="McCartney M.A."/>
            <person name="Auch B."/>
            <person name="Kono T."/>
            <person name="Mallez S."/>
            <person name="Zhang Y."/>
            <person name="Obille A."/>
            <person name="Becker A."/>
            <person name="Abrahante J.E."/>
            <person name="Garbe J."/>
            <person name="Badalamenti J.P."/>
            <person name="Herman A."/>
            <person name="Mangelson H."/>
            <person name="Liachko I."/>
            <person name="Sullivan S."/>
            <person name="Sone E.D."/>
            <person name="Koren S."/>
            <person name="Silverstein K.A.T."/>
            <person name="Beckman K.B."/>
            <person name="Gohl D.M."/>
        </authorList>
    </citation>
    <scope>NUCLEOTIDE SEQUENCE</scope>
    <source>
        <strain evidence="1">Duluth1</strain>
        <tissue evidence="1">Whole animal</tissue>
    </source>
</reference>
<name>A0A9D4JQ24_DREPO</name>
<evidence type="ECO:0000313" key="1">
    <source>
        <dbReference type="EMBL" id="KAH3816723.1"/>
    </source>
</evidence>
<keyword evidence="2" id="KW-1185">Reference proteome</keyword>
<proteinExistence type="predicted"/>
<protein>
    <submittedName>
        <fullName evidence="1">Uncharacterized protein</fullName>
    </submittedName>
</protein>
<organism evidence="1 2">
    <name type="scientific">Dreissena polymorpha</name>
    <name type="common">Zebra mussel</name>
    <name type="synonym">Mytilus polymorpha</name>
    <dbReference type="NCBI Taxonomy" id="45954"/>
    <lineage>
        <taxon>Eukaryota</taxon>
        <taxon>Metazoa</taxon>
        <taxon>Spiralia</taxon>
        <taxon>Lophotrochozoa</taxon>
        <taxon>Mollusca</taxon>
        <taxon>Bivalvia</taxon>
        <taxon>Autobranchia</taxon>
        <taxon>Heteroconchia</taxon>
        <taxon>Euheterodonta</taxon>
        <taxon>Imparidentia</taxon>
        <taxon>Neoheterodontei</taxon>
        <taxon>Myida</taxon>
        <taxon>Dreissenoidea</taxon>
        <taxon>Dreissenidae</taxon>
        <taxon>Dreissena</taxon>
    </lineage>
</organism>
<dbReference type="AlphaFoldDB" id="A0A9D4JQ24"/>
<dbReference type="Proteomes" id="UP000828390">
    <property type="component" value="Unassembled WGS sequence"/>
</dbReference>
<gene>
    <name evidence="1" type="ORF">DPMN_118244</name>
</gene>
<reference evidence="1" key="2">
    <citation type="submission" date="2020-11" db="EMBL/GenBank/DDBJ databases">
        <authorList>
            <person name="McCartney M.A."/>
            <person name="Auch B."/>
            <person name="Kono T."/>
            <person name="Mallez S."/>
            <person name="Becker A."/>
            <person name="Gohl D.M."/>
            <person name="Silverstein K.A.T."/>
            <person name="Koren S."/>
            <person name="Bechman K.B."/>
            <person name="Herman A."/>
            <person name="Abrahante J.E."/>
            <person name="Garbe J."/>
        </authorList>
    </citation>
    <scope>NUCLEOTIDE SEQUENCE</scope>
    <source>
        <strain evidence="1">Duluth1</strain>
        <tissue evidence="1">Whole animal</tissue>
    </source>
</reference>